<sequence length="94" mass="10424">MGYEVVEEMDATKVVSVSNPEEDISFSDRSIQPGQRPLDSQETSHVSETQESLGLPLGTPSTSIEDKTLKAMEAVSWKKSNDNKTQSSKPKFKY</sequence>
<protein>
    <submittedName>
        <fullName evidence="2">Uncharacterized protein</fullName>
    </submittedName>
</protein>
<gene>
    <name evidence="2" type="ORF">DAPPUDRAFT_333251</name>
</gene>
<dbReference type="OrthoDB" id="416119at2759"/>
<accession>E9HSB8</accession>
<dbReference type="AlphaFoldDB" id="E9HSB8"/>
<reference evidence="2 3" key="1">
    <citation type="journal article" date="2011" name="Science">
        <title>The ecoresponsive genome of Daphnia pulex.</title>
        <authorList>
            <person name="Colbourne J.K."/>
            <person name="Pfrender M.E."/>
            <person name="Gilbert D."/>
            <person name="Thomas W.K."/>
            <person name="Tucker A."/>
            <person name="Oakley T.H."/>
            <person name="Tokishita S."/>
            <person name="Aerts A."/>
            <person name="Arnold G.J."/>
            <person name="Basu M.K."/>
            <person name="Bauer D.J."/>
            <person name="Caceres C.E."/>
            <person name="Carmel L."/>
            <person name="Casola C."/>
            <person name="Choi J.H."/>
            <person name="Detter J.C."/>
            <person name="Dong Q."/>
            <person name="Dusheyko S."/>
            <person name="Eads B.D."/>
            <person name="Frohlich T."/>
            <person name="Geiler-Samerotte K.A."/>
            <person name="Gerlach D."/>
            <person name="Hatcher P."/>
            <person name="Jogdeo S."/>
            <person name="Krijgsveld J."/>
            <person name="Kriventseva E.V."/>
            <person name="Kultz D."/>
            <person name="Laforsch C."/>
            <person name="Lindquist E."/>
            <person name="Lopez J."/>
            <person name="Manak J.R."/>
            <person name="Muller J."/>
            <person name="Pangilinan J."/>
            <person name="Patwardhan R.P."/>
            <person name="Pitluck S."/>
            <person name="Pritham E.J."/>
            <person name="Rechtsteiner A."/>
            <person name="Rho M."/>
            <person name="Rogozin I.B."/>
            <person name="Sakarya O."/>
            <person name="Salamov A."/>
            <person name="Schaack S."/>
            <person name="Shapiro H."/>
            <person name="Shiga Y."/>
            <person name="Skalitzky C."/>
            <person name="Smith Z."/>
            <person name="Souvorov A."/>
            <person name="Sung W."/>
            <person name="Tang Z."/>
            <person name="Tsuchiya D."/>
            <person name="Tu H."/>
            <person name="Vos H."/>
            <person name="Wang M."/>
            <person name="Wolf Y.I."/>
            <person name="Yamagata H."/>
            <person name="Yamada T."/>
            <person name="Ye Y."/>
            <person name="Shaw J.R."/>
            <person name="Andrews J."/>
            <person name="Crease T.J."/>
            <person name="Tang H."/>
            <person name="Lucas S.M."/>
            <person name="Robertson H.M."/>
            <person name="Bork P."/>
            <person name="Koonin E.V."/>
            <person name="Zdobnov E.M."/>
            <person name="Grigoriev I.V."/>
            <person name="Lynch M."/>
            <person name="Boore J.L."/>
        </authorList>
    </citation>
    <scope>NUCLEOTIDE SEQUENCE [LARGE SCALE GENOMIC DNA]</scope>
</reference>
<dbReference type="EMBL" id="GL732748">
    <property type="protein sequence ID" value="EFX65359.1"/>
    <property type="molecule type" value="Genomic_DNA"/>
</dbReference>
<dbReference type="Proteomes" id="UP000000305">
    <property type="component" value="Unassembled WGS sequence"/>
</dbReference>
<dbReference type="PhylomeDB" id="E9HSB8"/>
<proteinExistence type="predicted"/>
<evidence type="ECO:0000256" key="1">
    <source>
        <dbReference type="SAM" id="MobiDB-lite"/>
    </source>
</evidence>
<evidence type="ECO:0000313" key="2">
    <source>
        <dbReference type="EMBL" id="EFX65359.1"/>
    </source>
</evidence>
<dbReference type="KEGG" id="dpx:DAPPUDRAFT_333251"/>
<keyword evidence="3" id="KW-1185">Reference proteome</keyword>
<feature type="compositionally biased region" description="Polar residues" evidence="1">
    <location>
        <begin position="27"/>
        <end position="52"/>
    </location>
</feature>
<feature type="region of interest" description="Disordered" evidence="1">
    <location>
        <begin position="16"/>
        <end position="65"/>
    </location>
</feature>
<dbReference type="HOGENOM" id="CLU_185519_0_0_1"/>
<organism evidence="2 3">
    <name type="scientific">Daphnia pulex</name>
    <name type="common">Water flea</name>
    <dbReference type="NCBI Taxonomy" id="6669"/>
    <lineage>
        <taxon>Eukaryota</taxon>
        <taxon>Metazoa</taxon>
        <taxon>Ecdysozoa</taxon>
        <taxon>Arthropoda</taxon>
        <taxon>Crustacea</taxon>
        <taxon>Branchiopoda</taxon>
        <taxon>Diplostraca</taxon>
        <taxon>Cladocera</taxon>
        <taxon>Anomopoda</taxon>
        <taxon>Daphniidae</taxon>
        <taxon>Daphnia</taxon>
    </lineage>
</organism>
<evidence type="ECO:0000313" key="3">
    <source>
        <dbReference type="Proteomes" id="UP000000305"/>
    </source>
</evidence>
<name>E9HSB8_DAPPU</name>
<dbReference type="InParanoid" id="E9HSB8"/>